<protein>
    <recommendedName>
        <fullName evidence="2">DUF4770 domain-containing protein</fullName>
    </recommendedName>
</protein>
<evidence type="ECO:0000313" key="4">
    <source>
        <dbReference type="Proteomes" id="UP000494040"/>
    </source>
</evidence>
<name>A0A8I6RML5_CIMLE</name>
<accession>A0A8I6RML5</accession>
<feature type="compositionally biased region" description="Low complexity" evidence="1">
    <location>
        <begin position="1"/>
        <end position="19"/>
    </location>
</feature>
<feature type="domain" description="DUF4770" evidence="2">
    <location>
        <begin position="167"/>
        <end position="396"/>
    </location>
</feature>
<feature type="compositionally biased region" description="Polar residues" evidence="1">
    <location>
        <begin position="39"/>
        <end position="51"/>
    </location>
</feature>
<sequence length="875" mass="101566">MKASADSRSSMKSSRKSNSGMAELNKIKNVKQDKKKLNTEQTGSQKSSQSGDQEDPNFWLQAVPSEDFRLNSPSLINPFKFIEEIEQTKRDLIYKKNVKQSTENRKLYQEMQRVTKKVLINKVAQDAGPDWFQDLSFEQMDLVNDLQRRMLSDLERKSIDEVQEFFHKLGIIPYVDGTEVWRALKQSEGDPIRFLFSIQKVISAREQEEFEKEYSYLEEHNMPRASFSVNERLILSAVFHYHFPLFTEQLKKLLPAKPEKSYVLWGKKKPKPKMTYESPYLEPMPINEMCWYEEKAERDLEKKVLKKMKEHGSPIVKKDRFSKYSIPLIEAGKVLAEAYVANISLSEKKKRKKRRQEVLKKSKESVMSKDSWEINCELESMMDSEEKFFEKYSISDKELLEGGVTVKESKISLHSKKVSVAPPNLMFTMMFAKQTPKKLSIGSVVHSEEEILETLRPILATHSEIEIYNDMSNDPTRISGTIVTSQIVEGRLVETRSHASQTVYTPEYGILRRINKNLSYDYPPKRTPSVRTLITNVEMESGFITHGYFDYMHPCPEQIYLKGLLKEIRYDMDYLLKISALQQEDSLIPTVNVDSLPISHQESLESSLLEVVGYEENPSQLMAKSVSIQSKGTNTGASTTEDSINNHLEECPLDKRPFNVECQDEECGIIDDPDTEIPMDEYTLARRKIAALPPEKQLKAAVDYLKDRGDALGVLPAIEQVPWLIRWYEIYRGIMVDLTAEDKDQLMEDSIRVWDTPYFKVTHIPIPEIPMKKVVTWDRIKEVKEKAAQLNLKYQRKVRQQMVTNARNAFQSMKVEYFKSPLNQSFRRTYFDYEPSKEADCLTIKPWKASEKHNKEDGPEFKQCGSCKRQRLLQV</sequence>
<dbReference type="OrthoDB" id="6618387at2759"/>
<dbReference type="PANTHER" id="PTHR41967:SF6">
    <property type="entry name" value="FI19406P1-RELATED"/>
    <property type="match status" value="1"/>
</dbReference>
<dbReference type="GeneID" id="106665921"/>
<dbReference type="Proteomes" id="UP000494040">
    <property type="component" value="Unassembled WGS sequence"/>
</dbReference>
<dbReference type="PANTHER" id="PTHR41967">
    <property type="entry name" value="FI19406P1-RELATED"/>
    <property type="match status" value="1"/>
</dbReference>
<feature type="region of interest" description="Disordered" evidence="1">
    <location>
        <begin position="1"/>
        <end position="57"/>
    </location>
</feature>
<reference evidence="3" key="1">
    <citation type="submission" date="2022-01" db="UniProtKB">
        <authorList>
            <consortium name="EnsemblMetazoa"/>
        </authorList>
    </citation>
    <scope>IDENTIFICATION</scope>
</reference>
<dbReference type="RefSeq" id="XP_014248218.1">
    <property type="nucleotide sequence ID" value="XM_014392732.1"/>
</dbReference>
<evidence type="ECO:0000313" key="3">
    <source>
        <dbReference type="EnsemblMetazoa" id="XP_014248218.1"/>
    </source>
</evidence>
<dbReference type="AlphaFoldDB" id="A0A8I6RML5"/>
<dbReference type="KEGG" id="clec:106665921"/>
<proteinExistence type="predicted"/>
<evidence type="ECO:0000259" key="2">
    <source>
        <dbReference type="Pfam" id="PF15994"/>
    </source>
</evidence>
<dbReference type="Pfam" id="PF15994">
    <property type="entry name" value="DUF4770"/>
    <property type="match status" value="1"/>
</dbReference>
<dbReference type="EnsemblMetazoa" id="XM_014392732.1">
    <property type="protein sequence ID" value="XP_014248218.1"/>
    <property type="gene ID" value="LOC106665921"/>
</dbReference>
<organism evidence="3 4">
    <name type="scientific">Cimex lectularius</name>
    <name type="common">Bed bug</name>
    <name type="synonym">Acanthia lectularia</name>
    <dbReference type="NCBI Taxonomy" id="79782"/>
    <lineage>
        <taxon>Eukaryota</taxon>
        <taxon>Metazoa</taxon>
        <taxon>Ecdysozoa</taxon>
        <taxon>Arthropoda</taxon>
        <taxon>Hexapoda</taxon>
        <taxon>Insecta</taxon>
        <taxon>Pterygota</taxon>
        <taxon>Neoptera</taxon>
        <taxon>Paraneoptera</taxon>
        <taxon>Hemiptera</taxon>
        <taxon>Heteroptera</taxon>
        <taxon>Panheteroptera</taxon>
        <taxon>Cimicomorpha</taxon>
        <taxon>Cimicidae</taxon>
        <taxon>Cimex</taxon>
    </lineage>
</organism>
<evidence type="ECO:0000256" key="1">
    <source>
        <dbReference type="SAM" id="MobiDB-lite"/>
    </source>
</evidence>
<dbReference type="InterPro" id="IPR031935">
    <property type="entry name" value="DUF4770"/>
</dbReference>
<keyword evidence="4" id="KW-1185">Reference proteome</keyword>